<comment type="similarity">
    <text evidence="1 2">Belongs to the arylamine N-acetyltransferase family.</text>
</comment>
<name>A0A3G9JL19_9BACL</name>
<protein>
    <submittedName>
        <fullName evidence="3">Arylamine N-acetyltransferase</fullName>
    </submittedName>
</protein>
<organism evidence="3 4">
    <name type="scientific">Paenibacillus baekrokdamisoli</name>
    <dbReference type="NCBI Taxonomy" id="1712516"/>
    <lineage>
        <taxon>Bacteria</taxon>
        <taxon>Bacillati</taxon>
        <taxon>Bacillota</taxon>
        <taxon>Bacilli</taxon>
        <taxon>Bacillales</taxon>
        <taxon>Paenibacillaceae</taxon>
        <taxon>Paenibacillus</taxon>
    </lineage>
</organism>
<dbReference type="InterPro" id="IPR038765">
    <property type="entry name" value="Papain-like_cys_pep_sf"/>
</dbReference>
<reference evidence="3 4" key="1">
    <citation type="submission" date="2018-11" db="EMBL/GenBank/DDBJ databases">
        <title>Complete genome sequence of Paenibacillus baekrokdamisoli strain KCTC 33723.</title>
        <authorList>
            <person name="Kang S.W."/>
            <person name="Lee K.C."/>
            <person name="Kim K.K."/>
            <person name="Kim J.S."/>
            <person name="Kim D.S."/>
            <person name="Ko S.H."/>
            <person name="Yang S.H."/>
            <person name="Lee J.S."/>
        </authorList>
    </citation>
    <scope>NUCLEOTIDE SEQUENCE [LARGE SCALE GENOMIC DNA]</scope>
    <source>
        <strain evidence="3 4">KCTC 33723</strain>
    </source>
</reference>
<dbReference type="PRINTS" id="PR01543">
    <property type="entry name" value="ANATRNSFRASE"/>
</dbReference>
<evidence type="ECO:0000256" key="2">
    <source>
        <dbReference type="RuleBase" id="RU003452"/>
    </source>
</evidence>
<dbReference type="GO" id="GO:0016407">
    <property type="term" value="F:acetyltransferase activity"/>
    <property type="evidence" value="ECO:0007669"/>
    <property type="project" value="InterPro"/>
</dbReference>
<dbReference type="InterPro" id="IPR001447">
    <property type="entry name" value="Arylamine_N-AcTrfase"/>
</dbReference>
<proteinExistence type="inferred from homology"/>
<evidence type="ECO:0000256" key="1">
    <source>
        <dbReference type="ARBA" id="ARBA00006547"/>
    </source>
</evidence>
<dbReference type="Pfam" id="PF00797">
    <property type="entry name" value="Acetyltransf_2"/>
    <property type="match status" value="1"/>
</dbReference>
<sequence length="261" mass="29903">MNELNGLFRKRLGIPENEKLTFETLDNILEKTATILPFENLCIISNKTRAITKENLINKILIKNEGGLCYQLNPLLYFFLVENGYNVVLVRGEVYNNETKDWSKLGRTHVAILLQHEGQTYLIDTGFGGNLPLKPVPLNGETTSSVNGEFRVKAMESDYGDFILEMKLKYKDTDWKIGYAFDSKRSLENLSELNEVQGIIVEHKESRFNKTPLITQLKSDGNVTLTDTSFTQWINGKSKKEQIDNVKFKELAKQHFGFQEL</sequence>
<dbReference type="InterPro" id="IPR053710">
    <property type="entry name" value="Arylamine_NAT_domain_sf"/>
</dbReference>
<dbReference type="KEGG" id="pbk:Back11_62130"/>
<dbReference type="EMBL" id="AP019308">
    <property type="protein sequence ID" value="BBH24868.1"/>
    <property type="molecule type" value="Genomic_DNA"/>
</dbReference>
<dbReference type="OrthoDB" id="7181050at2"/>
<evidence type="ECO:0000313" key="3">
    <source>
        <dbReference type="EMBL" id="BBH24868.1"/>
    </source>
</evidence>
<dbReference type="RefSeq" id="WP_125666853.1">
    <property type="nucleotide sequence ID" value="NZ_AP019308.1"/>
</dbReference>
<gene>
    <name evidence="3" type="primary">yvcN</name>
    <name evidence="3" type="ORF">Back11_62130</name>
</gene>
<dbReference type="PANTHER" id="PTHR11786:SF0">
    <property type="entry name" value="ARYLAMINE N-ACETYLTRANSFERASE 4-RELATED"/>
    <property type="match status" value="1"/>
</dbReference>
<keyword evidence="3" id="KW-0808">Transferase</keyword>
<keyword evidence="4" id="KW-1185">Reference proteome</keyword>
<dbReference type="PANTHER" id="PTHR11786">
    <property type="entry name" value="N-HYDROXYARYLAMINE O-ACETYLTRANSFERASE"/>
    <property type="match status" value="1"/>
</dbReference>
<dbReference type="AlphaFoldDB" id="A0A3G9JL19"/>
<dbReference type="Gene3D" id="3.30.2140.20">
    <property type="match status" value="1"/>
</dbReference>
<dbReference type="SUPFAM" id="SSF54001">
    <property type="entry name" value="Cysteine proteinases"/>
    <property type="match status" value="1"/>
</dbReference>
<accession>A0A3G9JL19</accession>
<evidence type="ECO:0000313" key="4">
    <source>
        <dbReference type="Proteomes" id="UP000275368"/>
    </source>
</evidence>
<dbReference type="Proteomes" id="UP000275368">
    <property type="component" value="Chromosome"/>
</dbReference>